<dbReference type="RefSeq" id="WP_014349371.1">
    <property type="nucleotide sequence ID" value="NZ_JAAGVB010000005.1"/>
</dbReference>
<proteinExistence type="predicted"/>
<comment type="caution">
    <text evidence="1">The sequence shown here is derived from an EMBL/GenBank/DDBJ whole genome shotgun (WGS) entry which is preliminary data.</text>
</comment>
<name>A0A6P1CHM5_9NOCA</name>
<dbReference type="EMBL" id="JAAGVB010000005">
    <property type="protein sequence ID" value="NEW31888.1"/>
    <property type="molecule type" value="Genomic_DNA"/>
</dbReference>
<protein>
    <recommendedName>
        <fullName evidence="3">ESX-1 secretion-associated protein</fullName>
    </recommendedName>
</protein>
<evidence type="ECO:0008006" key="3">
    <source>
        <dbReference type="Google" id="ProtNLM"/>
    </source>
</evidence>
<dbReference type="Proteomes" id="UP000471166">
    <property type="component" value="Unassembled WGS sequence"/>
</dbReference>
<reference evidence="1 2" key="1">
    <citation type="submission" date="2020-01" db="EMBL/GenBank/DDBJ databases">
        <title>Genetics and antimicrobial susceptibilities of Nocardia species isolated from the soil; a comparison with species isolated from humans.</title>
        <authorList>
            <person name="Carrasco G."/>
            <person name="Monzon S."/>
            <person name="Sansegundo M."/>
            <person name="Garcia E."/>
            <person name="Garrido N."/>
            <person name="Medina M.J."/>
            <person name="Villalon P."/>
            <person name="Ramirez-Arocha A.C."/>
            <person name="Jimenez P."/>
            <person name="Cuesta I."/>
            <person name="Valdezate S."/>
        </authorList>
    </citation>
    <scope>NUCLEOTIDE SEQUENCE [LARGE SCALE GENOMIC DNA]</scope>
    <source>
        <strain evidence="1 2">CNM20110626</strain>
    </source>
</reference>
<evidence type="ECO:0000313" key="1">
    <source>
        <dbReference type="EMBL" id="NEW31888.1"/>
    </source>
</evidence>
<gene>
    <name evidence="1" type="ORF">GV791_04835</name>
</gene>
<evidence type="ECO:0000313" key="2">
    <source>
        <dbReference type="Proteomes" id="UP000471166"/>
    </source>
</evidence>
<dbReference type="AlphaFoldDB" id="A0A6P1CHM5"/>
<organism evidence="1 2">
    <name type="scientific">Nocardia cyriacigeorgica</name>
    <dbReference type="NCBI Taxonomy" id="135487"/>
    <lineage>
        <taxon>Bacteria</taxon>
        <taxon>Bacillati</taxon>
        <taxon>Actinomycetota</taxon>
        <taxon>Actinomycetes</taxon>
        <taxon>Mycobacteriales</taxon>
        <taxon>Nocardiaceae</taxon>
        <taxon>Nocardia</taxon>
    </lineage>
</organism>
<dbReference type="OMA" id="DMSWPES"/>
<accession>A0A6P1CHM5</accession>
<sequence>MSVKVDPDALRAWAQWLDGLSDSIEQMAADVTVGFGASIPGTDLPSTLNDTRERIKNTLSSFASRPAEMAEIARGNGDNYEITDDSFAAKLQGMGGLS</sequence>